<dbReference type="InterPro" id="IPR011989">
    <property type="entry name" value="ARM-like"/>
</dbReference>
<evidence type="ECO:0000259" key="1">
    <source>
        <dbReference type="PROSITE" id="PS50011"/>
    </source>
</evidence>
<dbReference type="GO" id="GO:0004672">
    <property type="term" value="F:protein kinase activity"/>
    <property type="evidence" value="ECO:0007669"/>
    <property type="project" value="InterPro"/>
</dbReference>
<keyword evidence="3" id="KW-1185">Reference proteome</keyword>
<dbReference type="AlphaFoldDB" id="A0A0D7AMV5"/>
<protein>
    <submittedName>
        <fullName evidence="2">ARM repeat-containing protein</fullName>
    </submittedName>
</protein>
<feature type="domain" description="Protein kinase" evidence="1">
    <location>
        <begin position="1"/>
        <end position="286"/>
    </location>
</feature>
<dbReference type="InterPro" id="IPR016024">
    <property type="entry name" value="ARM-type_fold"/>
</dbReference>
<gene>
    <name evidence="2" type="ORF">FISHEDRAFT_33803</name>
</gene>
<evidence type="ECO:0000313" key="2">
    <source>
        <dbReference type="EMBL" id="KIY53084.1"/>
    </source>
</evidence>
<dbReference type="GO" id="GO:0005737">
    <property type="term" value="C:cytoplasm"/>
    <property type="evidence" value="ECO:0007669"/>
    <property type="project" value="TreeGrafter"/>
</dbReference>
<dbReference type="Gene3D" id="3.30.200.20">
    <property type="entry name" value="Phosphorylase Kinase, domain 1"/>
    <property type="match status" value="1"/>
</dbReference>
<evidence type="ECO:0000313" key="3">
    <source>
        <dbReference type="Proteomes" id="UP000054144"/>
    </source>
</evidence>
<dbReference type="EMBL" id="KN881628">
    <property type="protein sequence ID" value="KIY53084.1"/>
    <property type="molecule type" value="Genomic_DNA"/>
</dbReference>
<proteinExistence type="predicted"/>
<dbReference type="InterPro" id="IPR000719">
    <property type="entry name" value="Prot_kinase_dom"/>
</dbReference>
<reference evidence="2 3" key="1">
    <citation type="journal article" date="2015" name="Fungal Genet. Biol.">
        <title>Evolution of novel wood decay mechanisms in Agaricales revealed by the genome sequences of Fistulina hepatica and Cylindrobasidium torrendii.</title>
        <authorList>
            <person name="Floudas D."/>
            <person name="Held B.W."/>
            <person name="Riley R."/>
            <person name="Nagy L.G."/>
            <person name="Koehler G."/>
            <person name="Ransdell A.S."/>
            <person name="Younus H."/>
            <person name="Chow J."/>
            <person name="Chiniquy J."/>
            <person name="Lipzen A."/>
            <person name="Tritt A."/>
            <person name="Sun H."/>
            <person name="Haridas S."/>
            <person name="LaButti K."/>
            <person name="Ohm R.A."/>
            <person name="Kues U."/>
            <person name="Blanchette R.A."/>
            <person name="Grigoriev I.V."/>
            <person name="Minto R.E."/>
            <person name="Hibbett D.S."/>
        </authorList>
    </citation>
    <scope>NUCLEOTIDE SEQUENCE [LARGE SCALE GENOMIC DNA]</scope>
    <source>
        <strain evidence="2 3">ATCC 64428</strain>
    </source>
</reference>
<dbReference type="GO" id="GO:0006409">
    <property type="term" value="P:tRNA export from nucleus"/>
    <property type="evidence" value="ECO:0007669"/>
    <property type="project" value="TreeGrafter"/>
</dbReference>
<dbReference type="PROSITE" id="PS50011">
    <property type="entry name" value="PROTEIN_KINASE_DOM"/>
    <property type="match status" value="1"/>
</dbReference>
<organism evidence="2 3">
    <name type="scientific">Fistulina hepatica ATCC 64428</name>
    <dbReference type="NCBI Taxonomy" id="1128425"/>
    <lineage>
        <taxon>Eukaryota</taxon>
        <taxon>Fungi</taxon>
        <taxon>Dikarya</taxon>
        <taxon>Basidiomycota</taxon>
        <taxon>Agaricomycotina</taxon>
        <taxon>Agaricomycetes</taxon>
        <taxon>Agaricomycetidae</taxon>
        <taxon>Agaricales</taxon>
        <taxon>Fistulinaceae</taxon>
        <taxon>Fistulina</taxon>
    </lineage>
</organism>
<dbReference type="SUPFAM" id="SSF48371">
    <property type="entry name" value="ARM repeat"/>
    <property type="match status" value="1"/>
</dbReference>
<sequence length="586" mass="65447">MDYLRTLGSAAVSTIVQKTGLNLPFSLGARVHNEPFFSMYDATKRDDGSLVTVFEYNIGSNATSGSDELAKNLLKRLRTTRHPDIVKFMDAAETDSTIYIMTERVCRLDGSVLLSKWANRHDQAKDEWVLWGLHRVAVALAFLNDSELSHCCLGVPSIYVSPSGEWRLGGFELMSNTRDETSVIYGRLDEADRHSQSVKSPEVRKNGFSVLKDYDSGTADGYALGLLINSFFNDTTISEEDKRPPPRGCIPNSVYPAFQRLLLPDPRLRMKPKGFLEVGMNDGSFFSGNRLVQVCSSLDNFALAREDEKTSLLRVFKDSSSFPSEFLTQRVLPSLLKALDFGGTSAAAIIPLVIQFGKDVSSENYPDMVIAPIVKLFGSPDRSTRMALLDNLPDYAEHLDKKTVDSKIFPHLKTGFEDTVAIIREATVKSILMLGPKLSDRTLNNELLRYLAKMQTDPESSIRTNTCILIGRLAPTLKHTTKRKVLVPAFSRALKDSFEHCRVAALMAIIATIDCFDVEELATKVIPNMSFALLDKEKIVRDQAFQAMGVLMKRIEEHAARMVNYAVFLIPICLHICLSSHSRKQR</sequence>
<name>A0A0D7AMV5_9AGAR</name>
<dbReference type="Gene3D" id="1.10.510.10">
    <property type="entry name" value="Transferase(Phosphotransferase) domain 1"/>
    <property type="match status" value="1"/>
</dbReference>
<dbReference type="InterPro" id="IPR051177">
    <property type="entry name" value="CIK-Related_Protein"/>
</dbReference>
<dbReference type="Gene3D" id="1.25.10.10">
    <property type="entry name" value="Leucine-rich Repeat Variant"/>
    <property type="match status" value="1"/>
</dbReference>
<dbReference type="GO" id="GO:0005524">
    <property type="term" value="F:ATP binding"/>
    <property type="evidence" value="ECO:0007669"/>
    <property type="project" value="InterPro"/>
</dbReference>
<accession>A0A0D7AMV5</accession>
<dbReference type="Proteomes" id="UP000054144">
    <property type="component" value="Unassembled WGS sequence"/>
</dbReference>
<dbReference type="SUPFAM" id="SSF56112">
    <property type="entry name" value="Protein kinase-like (PK-like)"/>
    <property type="match status" value="1"/>
</dbReference>
<dbReference type="OrthoDB" id="447103at2759"/>
<dbReference type="InterPro" id="IPR011009">
    <property type="entry name" value="Kinase-like_dom_sf"/>
</dbReference>
<dbReference type="PANTHER" id="PTHR12984">
    <property type="entry name" value="SCY1-RELATED S/T PROTEIN KINASE-LIKE"/>
    <property type="match status" value="1"/>
</dbReference>
<dbReference type="PANTHER" id="PTHR12984:SF3">
    <property type="entry name" value="N-TERMINAL KINASE-LIKE PROTEIN"/>
    <property type="match status" value="1"/>
</dbReference>